<sequence>MQTQDKLINLLPLLNENTFLIEYNNKIANFSTFKLRSSVRCICHSNKLSTSCCKFPLNLTSVVRTIDRNTWDCNMKKDNVGWRGSSPVYKFPRIFWYSVAQLRMNRR</sequence>
<evidence type="ECO:0000313" key="2">
    <source>
        <dbReference type="WBParaSite" id="nRc.2.0.1.t02494-RA"/>
    </source>
</evidence>
<organism evidence="1 2">
    <name type="scientific">Romanomermis culicivorax</name>
    <name type="common">Nematode worm</name>
    <dbReference type="NCBI Taxonomy" id="13658"/>
    <lineage>
        <taxon>Eukaryota</taxon>
        <taxon>Metazoa</taxon>
        <taxon>Ecdysozoa</taxon>
        <taxon>Nematoda</taxon>
        <taxon>Enoplea</taxon>
        <taxon>Dorylaimia</taxon>
        <taxon>Mermithida</taxon>
        <taxon>Mermithoidea</taxon>
        <taxon>Mermithidae</taxon>
        <taxon>Romanomermis</taxon>
    </lineage>
</organism>
<dbReference type="WBParaSite" id="nRc.2.0.1.t02494-RA">
    <property type="protein sequence ID" value="nRc.2.0.1.t02494-RA"/>
    <property type="gene ID" value="nRc.2.0.1.g02494"/>
</dbReference>
<accession>A0A915HLE8</accession>
<dbReference type="AlphaFoldDB" id="A0A915HLE8"/>
<protein>
    <submittedName>
        <fullName evidence="2">Uncharacterized protein</fullName>
    </submittedName>
</protein>
<keyword evidence="1" id="KW-1185">Reference proteome</keyword>
<dbReference type="Proteomes" id="UP000887565">
    <property type="component" value="Unplaced"/>
</dbReference>
<reference evidence="2" key="1">
    <citation type="submission" date="2022-11" db="UniProtKB">
        <authorList>
            <consortium name="WormBaseParasite"/>
        </authorList>
    </citation>
    <scope>IDENTIFICATION</scope>
</reference>
<evidence type="ECO:0000313" key="1">
    <source>
        <dbReference type="Proteomes" id="UP000887565"/>
    </source>
</evidence>
<name>A0A915HLE8_ROMCU</name>
<proteinExistence type="predicted"/>